<evidence type="ECO:0000313" key="6">
    <source>
        <dbReference type="Proteomes" id="UP001629230"/>
    </source>
</evidence>
<gene>
    <name evidence="5" type="ORF">PQR57_36720</name>
</gene>
<dbReference type="Gene3D" id="3.30.1330.120">
    <property type="entry name" value="2-methylcitrate dehydratase PrpD"/>
    <property type="match status" value="1"/>
</dbReference>
<comment type="similarity">
    <text evidence="1">Belongs to the PrpD family.</text>
</comment>
<dbReference type="SUPFAM" id="SSF103378">
    <property type="entry name" value="2-methylcitrate dehydratase PrpD"/>
    <property type="match status" value="1"/>
</dbReference>
<dbReference type="EMBL" id="JAQQEZ010000042">
    <property type="protein sequence ID" value="MFM0006516.1"/>
    <property type="molecule type" value="Genomic_DNA"/>
</dbReference>
<protein>
    <submittedName>
        <fullName evidence="5">MmgE/PrpD family protein</fullName>
    </submittedName>
</protein>
<dbReference type="InterPro" id="IPR005656">
    <property type="entry name" value="MmgE_PrpD"/>
</dbReference>
<feature type="domain" description="MmgE/PrpD C-terminal" evidence="4">
    <location>
        <begin position="295"/>
        <end position="446"/>
    </location>
</feature>
<comment type="caution">
    <text evidence="5">The sequence shown here is derived from an EMBL/GenBank/DDBJ whole genome shotgun (WGS) entry which is preliminary data.</text>
</comment>
<dbReference type="InterPro" id="IPR042183">
    <property type="entry name" value="MmgE/PrpD_sf_1"/>
</dbReference>
<evidence type="ECO:0000259" key="3">
    <source>
        <dbReference type="Pfam" id="PF03972"/>
    </source>
</evidence>
<dbReference type="PANTHER" id="PTHR16943">
    <property type="entry name" value="2-METHYLCITRATE DEHYDRATASE-RELATED"/>
    <property type="match status" value="1"/>
</dbReference>
<feature type="region of interest" description="Disordered" evidence="2">
    <location>
        <begin position="471"/>
        <end position="490"/>
    </location>
</feature>
<keyword evidence="6" id="KW-1185">Reference proteome</keyword>
<reference evidence="5 6" key="1">
    <citation type="journal article" date="2024" name="Chem. Sci.">
        <title>Discovery of megapolipeptins by genome mining of a Burkholderiales bacteria collection.</title>
        <authorList>
            <person name="Paulo B.S."/>
            <person name="Recchia M.J.J."/>
            <person name="Lee S."/>
            <person name="Fergusson C.H."/>
            <person name="Romanowski S.B."/>
            <person name="Hernandez A."/>
            <person name="Krull N."/>
            <person name="Liu D.Y."/>
            <person name="Cavanagh H."/>
            <person name="Bos A."/>
            <person name="Gray C.A."/>
            <person name="Murphy B.T."/>
            <person name="Linington R.G."/>
            <person name="Eustaquio A.S."/>
        </authorList>
    </citation>
    <scope>NUCLEOTIDE SEQUENCE [LARGE SCALE GENOMIC DNA]</scope>
    <source>
        <strain evidence="5 6">RL17-350-BIC-A</strain>
    </source>
</reference>
<accession>A0ABW9B3W7</accession>
<dbReference type="Gene3D" id="1.10.4100.10">
    <property type="entry name" value="2-methylcitrate dehydratase PrpD"/>
    <property type="match status" value="1"/>
</dbReference>
<dbReference type="Pfam" id="PF03972">
    <property type="entry name" value="MmgE_PrpD_N"/>
    <property type="match status" value="1"/>
</dbReference>
<dbReference type="InterPro" id="IPR036148">
    <property type="entry name" value="MmgE/PrpD_sf"/>
</dbReference>
<sequence length="490" mass="51057">MVTSVVTTLITKINGDAFMQPASFAGRTAAQLLSEYALSVRFEQLPADIVRLAKDCLIDAIGAALYGQEVEAGKAALRYVSHAAAGPCAIPGTSRRVAPEAAAFAGGVLVHAAELDSLRQPGAGVHPGATLVPVALAAAQVYGASGREVLAALVAGIEVLFRIGTATKHSAEARGFHAPGLTGPFGAAIVAGKLAGVDADTLSRALGIAGSLSGGLLEFAKSGDGGLVKRIHLGRAAQSGIVAVQLAQAGFDGPSTVLEGRYGFLEAYCEASDAARLTAGLGAHYETPTLCLKRYACHIVAHTPVYAAQQLRAAYDIDARRIIAIRIEGAPRLAANHDIKLPANQVLAQYSVPVCVAAALLHDADDPSTFGDHLLQDEAIRELAQRVTLVATDATGLATVTRITLDNGTTYELAQTDFPGCPSTPFTPAQLRAKFMRMTKRLGAAAHALFEQLDRVEDEADLHWLDAMSASSTDPLHRSPPDLSLVQGDR</sequence>
<name>A0ABW9B3W7_9BURK</name>
<dbReference type="Proteomes" id="UP001629230">
    <property type="component" value="Unassembled WGS sequence"/>
</dbReference>
<evidence type="ECO:0000259" key="4">
    <source>
        <dbReference type="Pfam" id="PF19305"/>
    </source>
</evidence>
<dbReference type="InterPro" id="IPR042188">
    <property type="entry name" value="MmgE/PrpD_sf_2"/>
</dbReference>
<dbReference type="InterPro" id="IPR045337">
    <property type="entry name" value="MmgE_PrpD_C"/>
</dbReference>
<proteinExistence type="inferred from homology"/>
<dbReference type="InterPro" id="IPR045336">
    <property type="entry name" value="MmgE_PrpD_N"/>
</dbReference>
<dbReference type="RefSeq" id="WP_408181026.1">
    <property type="nucleotide sequence ID" value="NZ_JAQQEZ010000042.1"/>
</dbReference>
<evidence type="ECO:0000256" key="2">
    <source>
        <dbReference type="SAM" id="MobiDB-lite"/>
    </source>
</evidence>
<evidence type="ECO:0000256" key="1">
    <source>
        <dbReference type="ARBA" id="ARBA00006174"/>
    </source>
</evidence>
<dbReference type="Pfam" id="PF19305">
    <property type="entry name" value="MmgE_PrpD_C"/>
    <property type="match status" value="1"/>
</dbReference>
<feature type="domain" description="MmgE/PrpD N-terminal" evidence="3">
    <location>
        <begin position="33"/>
        <end position="273"/>
    </location>
</feature>
<dbReference type="PANTHER" id="PTHR16943:SF8">
    <property type="entry name" value="2-METHYLCITRATE DEHYDRATASE"/>
    <property type="match status" value="1"/>
</dbReference>
<evidence type="ECO:0000313" key="5">
    <source>
        <dbReference type="EMBL" id="MFM0006516.1"/>
    </source>
</evidence>
<organism evidence="5 6">
    <name type="scientific">Paraburkholderia dipogonis</name>
    <dbReference type="NCBI Taxonomy" id="1211383"/>
    <lineage>
        <taxon>Bacteria</taxon>
        <taxon>Pseudomonadati</taxon>
        <taxon>Pseudomonadota</taxon>
        <taxon>Betaproteobacteria</taxon>
        <taxon>Burkholderiales</taxon>
        <taxon>Burkholderiaceae</taxon>
        <taxon>Paraburkholderia</taxon>
    </lineage>
</organism>